<keyword evidence="2" id="KW-1185">Reference proteome</keyword>
<comment type="caution">
    <text evidence="1">The sequence shown here is derived from an EMBL/GenBank/DDBJ whole genome shotgun (WGS) entry which is preliminary data.</text>
</comment>
<dbReference type="EMBL" id="JBHSRI010000025">
    <property type="protein sequence ID" value="MFC6040504.1"/>
    <property type="molecule type" value="Genomic_DNA"/>
</dbReference>
<accession>A0ABW1L9Z4</accession>
<organism evidence="1 2">
    <name type="scientific">Paenisporosarcina macmurdoensis</name>
    <dbReference type="NCBI Taxonomy" id="212659"/>
    <lineage>
        <taxon>Bacteria</taxon>
        <taxon>Bacillati</taxon>
        <taxon>Bacillota</taxon>
        <taxon>Bacilli</taxon>
        <taxon>Bacillales</taxon>
        <taxon>Caryophanaceae</taxon>
        <taxon>Paenisporosarcina</taxon>
    </lineage>
</organism>
<evidence type="ECO:0000313" key="1">
    <source>
        <dbReference type="EMBL" id="MFC6040504.1"/>
    </source>
</evidence>
<dbReference type="Proteomes" id="UP001596170">
    <property type="component" value="Unassembled WGS sequence"/>
</dbReference>
<sequence length="305" mass="34396">MKRLWFWGALSLIAVAWVINIAIYETEQLDGPIVLEHYIELPMEQNHLFKIYYLTNKKNPTILQSMEVNGLSISTTSLNNDMWIYDNQNSIHNTPNIVQEFNHHLLLEADFDASMLSLEGVEDKSLTTNVFLTFSDGTAKDFDIGEIHVTPSTVKQESKLTSMSTGGTSNGLHSSIYVAQEQLLIDEFVLPQILSENVQVKVHYEGEKARVSDAIFQSEIMPSWNDVSQPLAKDIDWPIDLEPRASVGLYVQIDPSFTTAIDARIEWMGETADGEKFIAPLTLQHIPQLTDESLQKIIKLARDAS</sequence>
<dbReference type="RefSeq" id="WP_377735000.1">
    <property type="nucleotide sequence ID" value="NZ_JBHSRI010000025.1"/>
</dbReference>
<protein>
    <recommendedName>
        <fullName evidence="3">DUF4179 domain-containing protein</fullName>
    </recommendedName>
</protein>
<evidence type="ECO:0000313" key="2">
    <source>
        <dbReference type="Proteomes" id="UP001596170"/>
    </source>
</evidence>
<proteinExistence type="predicted"/>
<evidence type="ECO:0008006" key="3">
    <source>
        <dbReference type="Google" id="ProtNLM"/>
    </source>
</evidence>
<name>A0ABW1L9Z4_9BACL</name>
<gene>
    <name evidence="1" type="ORF">ACFPYN_13835</name>
</gene>
<reference evidence="2" key="1">
    <citation type="journal article" date="2019" name="Int. J. Syst. Evol. Microbiol.">
        <title>The Global Catalogue of Microorganisms (GCM) 10K type strain sequencing project: providing services to taxonomists for standard genome sequencing and annotation.</title>
        <authorList>
            <consortium name="The Broad Institute Genomics Platform"/>
            <consortium name="The Broad Institute Genome Sequencing Center for Infectious Disease"/>
            <person name="Wu L."/>
            <person name="Ma J."/>
        </authorList>
    </citation>
    <scope>NUCLEOTIDE SEQUENCE [LARGE SCALE GENOMIC DNA]</scope>
    <source>
        <strain evidence="2">CCUG 54527</strain>
    </source>
</reference>